<evidence type="ECO:0000256" key="5">
    <source>
        <dbReference type="ARBA" id="ARBA00036820"/>
    </source>
</evidence>
<comment type="catalytic activity">
    <reaction evidence="5">
        <text>(5R)-5-hydroxy-L-lysine + GTP = (5R)-5-phosphooxy-L-lysine + GDP + H(+)</text>
        <dbReference type="Rhea" id="RHEA:19049"/>
        <dbReference type="ChEBI" id="CHEBI:15378"/>
        <dbReference type="ChEBI" id="CHEBI:37565"/>
        <dbReference type="ChEBI" id="CHEBI:57882"/>
        <dbReference type="ChEBI" id="CHEBI:58189"/>
        <dbReference type="ChEBI" id="CHEBI:58357"/>
        <dbReference type="EC" id="2.7.1.81"/>
    </reaction>
</comment>
<proteinExistence type="predicted"/>
<evidence type="ECO:0000256" key="6">
    <source>
        <dbReference type="ARBA" id="ARBA00037368"/>
    </source>
</evidence>
<evidence type="ECO:0000259" key="9">
    <source>
        <dbReference type="Pfam" id="PF01636"/>
    </source>
</evidence>
<comment type="function">
    <text evidence="6">Catalyzes the GTP-dependent phosphorylation of 5-hydroxy-L-lysine.</text>
</comment>
<evidence type="ECO:0000256" key="2">
    <source>
        <dbReference type="ARBA" id="ARBA00022490"/>
    </source>
</evidence>
<organism evidence="10">
    <name type="scientific">marine metagenome</name>
    <dbReference type="NCBI Taxonomy" id="408172"/>
    <lineage>
        <taxon>unclassified sequences</taxon>
        <taxon>metagenomes</taxon>
        <taxon>ecological metagenomes</taxon>
    </lineage>
</organism>
<evidence type="ECO:0000256" key="3">
    <source>
        <dbReference type="ARBA" id="ARBA00022679"/>
    </source>
</evidence>
<evidence type="ECO:0000256" key="1">
    <source>
        <dbReference type="ARBA" id="ARBA00004496"/>
    </source>
</evidence>
<dbReference type="PANTHER" id="PTHR21064:SF1">
    <property type="entry name" value="HYDROXYLYSINE KINASE"/>
    <property type="match status" value="1"/>
</dbReference>
<evidence type="ECO:0000256" key="7">
    <source>
        <dbReference type="ARBA" id="ARBA00038873"/>
    </source>
</evidence>
<comment type="subcellular location">
    <subcellularLocation>
        <location evidence="1">Cytoplasm</location>
    </subcellularLocation>
</comment>
<dbReference type="InterPro" id="IPR002575">
    <property type="entry name" value="Aminoglycoside_PTrfase"/>
</dbReference>
<keyword evidence="2" id="KW-0963">Cytoplasm</keyword>
<dbReference type="GO" id="GO:0005737">
    <property type="term" value="C:cytoplasm"/>
    <property type="evidence" value="ECO:0007669"/>
    <property type="project" value="UniProtKB-SubCell"/>
</dbReference>
<dbReference type="PANTHER" id="PTHR21064">
    <property type="entry name" value="AMINOGLYCOSIDE PHOSPHOTRANSFERASE DOMAIN-CONTAINING PROTEIN-RELATED"/>
    <property type="match status" value="1"/>
</dbReference>
<feature type="non-terminal residue" evidence="10">
    <location>
        <position position="267"/>
    </location>
</feature>
<sequence>LEKHLRKGWIQNDANDYNILVQPSLEGPPELGIIDFGDLCHSYLVADAAVAIAYGMLDKEDPVDAACHLMRGYQERFPLNEFEVEILFPMALMRLCLTVTLGAFQQRNDPENPYLGISQRPAWELLGDLRKVNPDFAHYRLREACGMEAFPKTKLMIPWLKKNTADFRHILGELFLKQAGKVMDLSQSSELTLALEGKTVLEQQQFLDAWLLKNEASYGIGKYAECRSFYSSEAFHEQLSESVEMRTLHLGIDLFVPYKTPIHTPLE</sequence>
<reference evidence="10" key="1">
    <citation type="submission" date="2018-05" db="EMBL/GenBank/DDBJ databases">
        <authorList>
            <person name="Lanie J.A."/>
            <person name="Ng W.-L."/>
            <person name="Kazmierczak K.M."/>
            <person name="Andrzejewski T.M."/>
            <person name="Davidsen T.M."/>
            <person name="Wayne K.J."/>
            <person name="Tettelin H."/>
            <person name="Glass J.I."/>
            <person name="Rusch D."/>
            <person name="Podicherti R."/>
            <person name="Tsui H.-C.T."/>
            <person name="Winkler M.E."/>
        </authorList>
    </citation>
    <scope>NUCLEOTIDE SEQUENCE</scope>
</reference>
<dbReference type="EMBL" id="UINC01171461">
    <property type="protein sequence ID" value="SVD76037.1"/>
    <property type="molecule type" value="Genomic_DNA"/>
</dbReference>
<dbReference type="SUPFAM" id="SSF56112">
    <property type="entry name" value="Protein kinase-like (PK-like)"/>
    <property type="match status" value="1"/>
</dbReference>
<evidence type="ECO:0000256" key="8">
    <source>
        <dbReference type="ARBA" id="ARBA00040505"/>
    </source>
</evidence>
<protein>
    <recommendedName>
        <fullName evidence="8">Hydroxylysine kinase</fullName>
        <ecNumber evidence="7">2.7.1.81</ecNumber>
    </recommendedName>
</protein>
<dbReference type="InterPro" id="IPR050249">
    <property type="entry name" value="Pseudomonas-type_ThrB"/>
</dbReference>
<feature type="non-terminal residue" evidence="10">
    <location>
        <position position="1"/>
    </location>
</feature>
<dbReference type="Pfam" id="PF01636">
    <property type="entry name" value="APH"/>
    <property type="match status" value="1"/>
</dbReference>
<gene>
    <name evidence="10" type="ORF">METZ01_LOCUS428891</name>
</gene>
<feature type="domain" description="Aminoglycoside phosphotransferase" evidence="9">
    <location>
        <begin position="3"/>
        <end position="62"/>
    </location>
</feature>
<dbReference type="InterPro" id="IPR011009">
    <property type="entry name" value="Kinase-like_dom_sf"/>
</dbReference>
<keyword evidence="3" id="KW-0808">Transferase</keyword>
<evidence type="ECO:0000256" key="4">
    <source>
        <dbReference type="ARBA" id="ARBA00022777"/>
    </source>
</evidence>
<dbReference type="GO" id="GO:0047992">
    <property type="term" value="F:hydroxylysine kinase activity"/>
    <property type="evidence" value="ECO:0007669"/>
    <property type="project" value="UniProtKB-EC"/>
</dbReference>
<dbReference type="EC" id="2.7.1.81" evidence="7"/>
<name>A0A382XY36_9ZZZZ</name>
<evidence type="ECO:0000313" key="10">
    <source>
        <dbReference type="EMBL" id="SVD76037.1"/>
    </source>
</evidence>
<accession>A0A382XY36</accession>
<dbReference type="AlphaFoldDB" id="A0A382XY36"/>
<dbReference type="Gene3D" id="3.90.1200.10">
    <property type="match status" value="1"/>
</dbReference>
<keyword evidence="4" id="KW-0418">Kinase</keyword>